<feature type="transmembrane region" description="Helical" evidence="2">
    <location>
        <begin position="334"/>
        <end position="356"/>
    </location>
</feature>
<name>A0A5Q0H2Z0_SACSY</name>
<reference evidence="4" key="1">
    <citation type="journal article" date="2021" name="Curr. Microbiol.">
        <title>Complete genome of nocamycin-producing strain Saccharothrix syringae NRRL B-16468 reveals the biosynthetic potential for secondary metabolites.</title>
        <authorList>
            <person name="Mo X."/>
            <person name="Yang S."/>
        </authorList>
    </citation>
    <scope>NUCLEOTIDE SEQUENCE [LARGE SCALE GENOMIC DNA]</scope>
    <source>
        <strain evidence="4">ATCC 51364 / DSM 43886 / JCM 6844 / KCTC 9398 / NBRC 14523 / NRRL B-16468 / INA 2240</strain>
    </source>
</reference>
<proteinExistence type="predicted"/>
<dbReference type="OrthoDB" id="5126439at2"/>
<feature type="region of interest" description="Disordered" evidence="1">
    <location>
        <begin position="534"/>
        <end position="694"/>
    </location>
</feature>
<evidence type="ECO:0000256" key="1">
    <source>
        <dbReference type="SAM" id="MobiDB-lite"/>
    </source>
</evidence>
<sequence length="694" mass="72980">MSSDVVPARLVDFIRGTGWRVLLLVMAVRERAPRPLRWLWDRPERMMTLAWLVGLLVAGHARGAVADDVITGPDLAGGGQKTLFETYAFSDYGITVKPDDSASGWLDVALPVYQIMGVITLLLMWLVLGVLEGALTLLEWLLNLTVYAESSNKIDQAVNSVAYHVFWPLITATVAIGAVMTYARWRGEGRGFATDLGWVIATAATAMLFASGPSTVMTTVDGARQQIADGVIAGSTQFVAASNNPTGFPTPSIADGSPHAGTRRLVDSMWSNFGATPWCLAHFNSLEVCGKAGHHALAGDDTWKRWMEILDDQGAVEEFGPYGDYIRGQDPARLGIVLLLTLLVLPLALLLIRLVIAGLKASVGLLLALVAGLVFLTLWPIPGWPRATGTRYLVYTVGRSLQALTITTTVSGVTVTSTIIVTLVGQHGFFIVTVLNIALMTSAVQMQSWVDSLTGGEGARTMGVGSALIARSVARTTVKAVGGVARVAAATARVAGAAAVGGVGLAAAATRAAGNQLKSQAGKAADIDRGPVEATATRITPSTAVQPYAQGPGGRRARPHGTGPSTAITSGPGLAVRPKPTPRPDPEARAGTTFDAERATAVGPRRWVAPPGGTGTEQATGDVRRVWVVPPGGRGLAPPDKTPPPPARSRRGVHQITTGRPRPPRQVKQSGADPARPPRPRRAPGRRRDDTASG</sequence>
<gene>
    <name evidence="3" type="ORF">EKG83_27015</name>
</gene>
<keyword evidence="2" id="KW-0812">Transmembrane</keyword>
<evidence type="ECO:0000256" key="2">
    <source>
        <dbReference type="SAM" id="Phobius"/>
    </source>
</evidence>
<keyword evidence="2" id="KW-1133">Transmembrane helix</keyword>
<dbReference type="Proteomes" id="UP000325787">
    <property type="component" value="Chromosome"/>
</dbReference>
<keyword evidence="2" id="KW-0472">Membrane</keyword>
<feature type="transmembrane region" description="Helical" evidence="2">
    <location>
        <begin position="362"/>
        <end position="381"/>
    </location>
</feature>
<evidence type="ECO:0000313" key="3">
    <source>
        <dbReference type="EMBL" id="QFZ20571.1"/>
    </source>
</evidence>
<dbReference type="RefSeq" id="WP_033435541.1">
    <property type="nucleotide sequence ID" value="NZ_CP034550.1"/>
</dbReference>
<dbReference type="EMBL" id="CP034550">
    <property type="protein sequence ID" value="QFZ20571.1"/>
    <property type="molecule type" value="Genomic_DNA"/>
</dbReference>
<feature type="transmembrane region" description="Helical" evidence="2">
    <location>
        <begin position="161"/>
        <end position="184"/>
    </location>
</feature>
<accession>A0A5Q0H2Z0</accession>
<protein>
    <submittedName>
        <fullName evidence="3">Uncharacterized protein</fullName>
    </submittedName>
</protein>
<dbReference type="AlphaFoldDB" id="A0A5Q0H2Z0"/>
<feature type="transmembrane region" description="Helical" evidence="2">
    <location>
        <begin position="115"/>
        <end position="141"/>
    </location>
</feature>
<dbReference type="KEGG" id="ssyi:EKG83_27015"/>
<feature type="transmembrane region" description="Helical" evidence="2">
    <location>
        <begin position="196"/>
        <end position="216"/>
    </location>
</feature>
<organism evidence="3 4">
    <name type="scientific">Saccharothrix syringae</name>
    <name type="common">Nocardiopsis syringae</name>
    <dbReference type="NCBI Taxonomy" id="103733"/>
    <lineage>
        <taxon>Bacteria</taxon>
        <taxon>Bacillati</taxon>
        <taxon>Actinomycetota</taxon>
        <taxon>Actinomycetes</taxon>
        <taxon>Pseudonocardiales</taxon>
        <taxon>Pseudonocardiaceae</taxon>
        <taxon>Saccharothrix</taxon>
    </lineage>
</organism>
<keyword evidence="4" id="KW-1185">Reference proteome</keyword>
<feature type="transmembrane region" description="Helical" evidence="2">
    <location>
        <begin position="49"/>
        <end position="65"/>
    </location>
</feature>
<evidence type="ECO:0000313" key="4">
    <source>
        <dbReference type="Proteomes" id="UP000325787"/>
    </source>
</evidence>